<name>E8MA19_PHOS4</name>
<keyword evidence="2" id="KW-1133">Transmembrane helix</keyword>
<comment type="caution">
    <text evidence="3">The sequence shown here is derived from an EMBL/GenBank/DDBJ whole genome shotgun (WGS) entry which is preliminary data.</text>
</comment>
<evidence type="ECO:0000313" key="4">
    <source>
        <dbReference type="Proteomes" id="UP000006228"/>
    </source>
</evidence>
<reference evidence="3 4" key="1">
    <citation type="journal article" date="2012" name="Int. J. Syst. Evol. Microbiol.">
        <title>Vibrio caribbeanicus sp. nov., isolated from the marine sponge Scleritoderma cyanea.</title>
        <authorList>
            <person name="Hoffmann M."/>
            <person name="Monday S.R."/>
            <person name="Allard M.W."/>
            <person name="Strain E.A."/>
            <person name="Whittaker P."/>
            <person name="Naum M."/>
            <person name="McCarthy P.J."/>
            <person name="Lopez J.V."/>
            <person name="Fischer M."/>
            <person name="Brown E.W."/>
        </authorList>
    </citation>
    <scope>NUCLEOTIDE SEQUENCE [LARGE SCALE GENOMIC DNA]</scope>
    <source>
        <strain evidence="4">DSMZ 21326</strain>
    </source>
</reference>
<feature type="transmembrane region" description="Helical" evidence="2">
    <location>
        <begin position="20"/>
        <end position="37"/>
    </location>
</feature>
<sequence length="483" mass="54074">MNDLKLRFIVILNAAWRQRYVIVLPILILPFAGYFVGKMAPANYVSHTSMLIQETAKMNPFLEDIAVSTMLKERLNALSTLLKSRHVLTAVATEHQLITDDMTPVEKDRVINQLASSLTVNQPGKDFLKITLTAPNPNGMQELLESISDHFIEQLLAPERSSIKDSSEFLAIHIEERKAELEQAEIELADFKNKYAAVTPEMQSQSLSRLASLKQSLAEKEAELAGVKRSLGSLDQQLSRTNPVVGKIEDQIIETRSELTLLRAKYTDSHSAVQAKERELRRLESERTALLNVEPTSVDSNQLWDIASSNSLAELGDIQPLLVTQLHNLQLVRGRFESLTEETKSLRSMIAELESKATQFGDHARAMYQLEREATVKRQLYDELVQRYEMAQLTGSLGVFEQGKRVKIIDLPYTPSHPSNLPVVVFVIAGFVAGIGLGCGVATFIELFNSSVRRIEEIETITRAPVLTCIPKIKEPSSIRISK</sequence>
<evidence type="ECO:0000256" key="2">
    <source>
        <dbReference type="SAM" id="Phobius"/>
    </source>
</evidence>
<feature type="coiled-coil region" evidence="1">
    <location>
        <begin position="174"/>
        <end position="237"/>
    </location>
</feature>
<keyword evidence="2" id="KW-0812">Transmembrane</keyword>
<dbReference type="PANTHER" id="PTHR32309:SF31">
    <property type="entry name" value="CAPSULAR EXOPOLYSACCHARIDE FAMILY"/>
    <property type="match status" value="1"/>
</dbReference>
<dbReference type="InterPro" id="IPR050445">
    <property type="entry name" value="Bact_polysacc_biosynth/exp"/>
</dbReference>
<dbReference type="Proteomes" id="UP000006228">
    <property type="component" value="Unassembled WGS sequence"/>
</dbReference>
<evidence type="ECO:0000313" key="3">
    <source>
        <dbReference type="EMBL" id="EGA69136.1"/>
    </source>
</evidence>
<dbReference type="EMBL" id="AEVT01000092">
    <property type="protein sequence ID" value="EGA69136.1"/>
    <property type="molecule type" value="Genomic_DNA"/>
</dbReference>
<feature type="transmembrane region" description="Helical" evidence="2">
    <location>
        <begin position="421"/>
        <end position="445"/>
    </location>
</feature>
<dbReference type="eggNOG" id="COG3206">
    <property type="taxonomic scope" value="Bacteria"/>
</dbReference>
<dbReference type="GeneID" id="95570421"/>
<keyword evidence="2" id="KW-0472">Membrane</keyword>
<dbReference type="AlphaFoldDB" id="E8MA19"/>
<organism evidence="3 4">
    <name type="scientific">Vibrio sinaloensis DSM 21326</name>
    <dbReference type="NCBI Taxonomy" id="945550"/>
    <lineage>
        <taxon>Bacteria</taxon>
        <taxon>Pseudomonadati</taxon>
        <taxon>Pseudomonadota</taxon>
        <taxon>Gammaproteobacteria</taxon>
        <taxon>Vibrionales</taxon>
        <taxon>Vibrionaceae</taxon>
        <taxon>Vibrio</taxon>
        <taxon>Vibrio oreintalis group</taxon>
    </lineage>
</organism>
<gene>
    <name evidence="3" type="ORF">VISI1226_18849</name>
</gene>
<accession>E8MA19</accession>
<evidence type="ECO:0000256" key="1">
    <source>
        <dbReference type="SAM" id="Coils"/>
    </source>
</evidence>
<proteinExistence type="predicted"/>
<dbReference type="PANTHER" id="PTHR32309">
    <property type="entry name" value="TYROSINE-PROTEIN KINASE"/>
    <property type="match status" value="1"/>
</dbReference>
<dbReference type="RefSeq" id="WP_008079107.1">
    <property type="nucleotide sequence ID" value="NZ_AEVT01000092.1"/>
</dbReference>
<feature type="coiled-coil region" evidence="1">
    <location>
        <begin position="266"/>
        <end position="293"/>
    </location>
</feature>
<keyword evidence="1" id="KW-0175">Coiled coil</keyword>
<dbReference type="OrthoDB" id="6210130at2"/>
<dbReference type="SUPFAM" id="SSF57997">
    <property type="entry name" value="Tropomyosin"/>
    <property type="match status" value="1"/>
</dbReference>
<protein>
    <submittedName>
        <fullName evidence="3">Putative polysaccharide export protein</fullName>
    </submittedName>
</protein>